<organism evidence="2 3">
    <name type="scientific">Streptomyces globisporus</name>
    <dbReference type="NCBI Taxonomy" id="1908"/>
    <lineage>
        <taxon>Bacteria</taxon>
        <taxon>Bacillati</taxon>
        <taxon>Actinomycetota</taxon>
        <taxon>Actinomycetes</taxon>
        <taxon>Kitasatosporales</taxon>
        <taxon>Streptomycetaceae</taxon>
        <taxon>Streptomyces</taxon>
    </lineage>
</organism>
<name>A0ABM9GTB0_STRGL</name>
<reference evidence="2" key="1">
    <citation type="submission" date="2022-03" db="EMBL/GenBank/DDBJ databases">
        <authorList>
            <person name="Leyn A S."/>
        </authorList>
    </citation>
    <scope>NUCLEOTIDE SEQUENCE</scope>
    <source>
        <strain evidence="2">Streptomyces globisporus 4-3</strain>
    </source>
</reference>
<keyword evidence="3" id="KW-1185">Reference proteome</keyword>
<dbReference type="EMBL" id="CAKXYP010000004">
    <property type="protein sequence ID" value="CAH9414727.1"/>
    <property type="molecule type" value="Genomic_DNA"/>
</dbReference>
<feature type="region of interest" description="Disordered" evidence="1">
    <location>
        <begin position="1"/>
        <end position="42"/>
    </location>
</feature>
<comment type="caution">
    <text evidence="2">The sequence shown here is derived from an EMBL/GenBank/DDBJ whole genome shotgun (WGS) entry which is preliminary data.</text>
</comment>
<gene>
    <name evidence="2" type="ORF">SGL43_01736</name>
</gene>
<protein>
    <submittedName>
        <fullName evidence="2">Uncharacterized protein</fullName>
    </submittedName>
</protein>
<sequence>MAGRRSPQGTGTEQTPARGEAGVVTEQAERRGPHASSWQPRA</sequence>
<proteinExistence type="predicted"/>
<evidence type="ECO:0000256" key="1">
    <source>
        <dbReference type="SAM" id="MobiDB-lite"/>
    </source>
</evidence>
<dbReference type="Proteomes" id="UP001154015">
    <property type="component" value="Unassembled WGS sequence"/>
</dbReference>
<evidence type="ECO:0000313" key="2">
    <source>
        <dbReference type="EMBL" id="CAH9414727.1"/>
    </source>
</evidence>
<evidence type="ECO:0000313" key="3">
    <source>
        <dbReference type="Proteomes" id="UP001154015"/>
    </source>
</evidence>
<accession>A0ABM9GTB0</accession>